<comment type="similarity">
    <text evidence="3">Belongs to the purine nucleoside phosphorylase YfiH/LACC1 family.</text>
</comment>
<evidence type="ECO:0000313" key="12">
    <source>
        <dbReference type="Proteomes" id="UP000183687"/>
    </source>
</evidence>
<dbReference type="Pfam" id="PF02578">
    <property type="entry name" value="Cu-oxidase_4"/>
    <property type="match status" value="1"/>
</dbReference>
<keyword evidence="5" id="KW-0479">Metal-binding</keyword>
<dbReference type="Proteomes" id="UP000183687">
    <property type="component" value="Unassembled WGS sequence"/>
</dbReference>
<evidence type="ECO:0000256" key="2">
    <source>
        <dbReference type="ARBA" id="ARBA00003215"/>
    </source>
</evidence>
<reference evidence="11 12" key="1">
    <citation type="submission" date="2016-10" db="EMBL/GenBank/DDBJ databases">
        <authorList>
            <person name="Varghese N."/>
            <person name="Submissions S."/>
        </authorList>
    </citation>
    <scope>NUCLEOTIDE SEQUENCE [LARGE SCALE GENOMIC DNA]</scope>
    <source>
        <strain evidence="11 12">DSM 20586</strain>
    </source>
</reference>
<comment type="caution">
    <text evidence="11">The sequence shown here is derived from an EMBL/GenBank/DDBJ whole genome shotgun (WGS) entry which is preliminary data.</text>
</comment>
<evidence type="ECO:0000256" key="3">
    <source>
        <dbReference type="ARBA" id="ARBA00007353"/>
    </source>
</evidence>
<organism evidence="11 12">
    <name type="scientific">Atopobium minutum</name>
    <dbReference type="NCBI Taxonomy" id="1381"/>
    <lineage>
        <taxon>Bacteria</taxon>
        <taxon>Bacillati</taxon>
        <taxon>Actinomycetota</taxon>
        <taxon>Coriobacteriia</taxon>
        <taxon>Coriobacteriales</taxon>
        <taxon>Atopobiaceae</taxon>
        <taxon>Atopobium</taxon>
    </lineage>
</organism>
<evidence type="ECO:0000256" key="10">
    <source>
        <dbReference type="ARBA" id="ARBA00049893"/>
    </source>
</evidence>
<evidence type="ECO:0000256" key="4">
    <source>
        <dbReference type="ARBA" id="ARBA00022679"/>
    </source>
</evidence>
<dbReference type="EMBL" id="FNSH01000001">
    <property type="protein sequence ID" value="SEB47013.1"/>
    <property type="molecule type" value="Genomic_DNA"/>
</dbReference>
<comment type="catalytic activity">
    <reaction evidence="8">
        <text>adenosine + H2O + H(+) = inosine + NH4(+)</text>
        <dbReference type="Rhea" id="RHEA:24408"/>
        <dbReference type="ChEBI" id="CHEBI:15377"/>
        <dbReference type="ChEBI" id="CHEBI:15378"/>
        <dbReference type="ChEBI" id="CHEBI:16335"/>
        <dbReference type="ChEBI" id="CHEBI:17596"/>
        <dbReference type="ChEBI" id="CHEBI:28938"/>
        <dbReference type="EC" id="3.5.4.4"/>
    </reaction>
    <physiologicalReaction direction="left-to-right" evidence="8">
        <dbReference type="Rhea" id="RHEA:24409"/>
    </physiologicalReaction>
</comment>
<dbReference type="Gene3D" id="3.60.140.10">
    <property type="entry name" value="CNF1/YfiH-like putative cysteine hydrolases"/>
    <property type="match status" value="1"/>
</dbReference>
<name>A0AB38A544_9ACTN</name>
<sequence>MFPRVSEYTSCGVTLLGDTSCPAGVTLAFTQRSGGFSDKPYASLNVGLHVGDDPEAVQKNRALVCEALGHKELVSNLVVPHQVHGSEVCTISSADQLPAFRARIAQGCDAIVCTAAQIPVLLCYADCTPVILVAEGGTRPGFAVIHSGWRGTFSRIVAAALQELCAQTNAAPQQVLAYVGPHISAADYEVSAELIQRFIDEFGEFVCVGERNLDMSAAIKASLLEAGLQPQHFVDCQRSTASEVDKFFSYRAEQGICGRHGAIAFLVE</sequence>
<evidence type="ECO:0000256" key="7">
    <source>
        <dbReference type="ARBA" id="ARBA00022833"/>
    </source>
</evidence>
<dbReference type="GO" id="GO:0016787">
    <property type="term" value="F:hydrolase activity"/>
    <property type="evidence" value="ECO:0007669"/>
    <property type="project" value="UniProtKB-KW"/>
</dbReference>
<accession>A0AB38A544</accession>
<evidence type="ECO:0000313" key="11">
    <source>
        <dbReference type="EMBL" id="SEB47013.1"/>
    </source>
</evidence>
<evidence type="ECO:0000256" key="6">
    <source>
        <dbReference type="ARBA" id="ARBA00022801"/>
    </source>
</evidence>
<keyword evidence="7" id="KW-0862">Zinc</keyword>
<evidence type="ECO:0000256" key="5">
    <source>
        <dbReference type="ARBA" id="ARBA00022723"/>
    </source>
</evidence>
<evidence type="ECO:0000256" key="9">
    <source>
        <dbReference type="ARBA" id="ARBA00048968"/>
    </source>
</evidence>
<dbReference type="SUPFAM" id="SSF64438">
    <property type="entry name" value="CNF1/YfiH-like putative cysteine hydrolases"/>
    <property type="match status" value="1"/>
</dbReference>
<dbReference type="PANTHER" id="PTHR30616">
    <property type="entry name" value="UNCHARACTERIZED PROTEIN YFIH"/>
    <property type="match status" value="1"/>
</dbReference>
<dbReference type="CDD" id="cd16833">
    <property type="entry name" value="YfiH"/>
    <property type="match status" value="1"/>
</dbReference>
<dbReference type="RefSeq" id="WP_002563494.1">
    <property type="nucleotide sequence ID" value="NZ_CALJSN010000006.1"/>
</dbReference>
<dbReference type="GO" id="GO:0005507">
    <property type="term" value="F:copper ion binding"/>
    <property type="evidence" value="ECO:0007669"/>
    <property type="project" value="TreeGrafter"/>
</dbReference>
<keyword evidence="6" id="KW-0378">Hydrolase</keyword>
<proteinExistence type="inferred from homology"/>
<comment type="catalytic activity">
    <reaction evidence="1">
        <text>inosine + phosphate = alpha-D-ribose 1-phosphate + hypoxanthine</text>
        <dbReference type="Rhea" id="RHEA:27646"/>
        <dbReference type="ChEBI" id="CHEBI:17368"/>
        <dbReference type="ChEBI" id="CHEBI:17596"/>
        <dbReference type="ChEBI" id="CHEBI:43474"/>
        <dbReference type="ChEBI" id="CHEBI:57720"/>
        <dbReference type="EC" id="2.4.2.1"/>
    </reaction>
    <physiologicalReaction direction="left-to-right" evidence="1">
        <dbReference type="Rhea" id="RHEA:27647"/>
    </physiologicalReaction>
</comment>
<evidence type="ECO:0000256" key="1">
    <source>
        <dbReference type="ARBA" id="ARBA00000553"/>
    </source>
</evidence>
<comment type="function">
    <text evidence="2">Purine nucleoside enzyme that catalyzes the phosphorolysis of adenosine and inosine nucleosides, yielding D-ribose 1-phosphate and the respective free bases, adenine and hypoxanthine. Also catalyzes the phosphorolysis of S-methyl-5'-thioadenosine into adenine and S-methyl-5-thio-alpha-D-ribose 1-phosphate. Also has adenosine deaminase activity.</text>
</comment>
<dbReference type="PANTHER" id="PTHR30616:SF2">
    <property type="entry name" value="PURINE NUCLEOSIDE PHOSPHORYLASE LACC1"/>
    <property type="match status" value="1"/>
</dbReference>
<evidence type="ECO:0008006" key="13">
    <source>
        <dbReference type="Google" id="ProtNLM"/>
    </source>
</evidence>
<gene>
    <name evidence="11" type="ORF">SAMN04489746_0327</name>
</gene>
<protein>
    <recommendedName>
        <fullName evidence="13">Purine nucleoside phosphorylase</fullName>
    </recommendedName>
</protein>
<keyword evidence="4" id="KW-0808">Transferase</keyword>
<comment type="catalytic activity">
    <reaction evidence="9">
        <text>adenosine + phosphate = alpha-D-ribose 1-phosphate + adenine</text>
        <dbReference type="Rhea" id="RHEA:27642"/>
        <dbReference type="ChEBI" id="CHEBI:16335"/>
        <dbReference type="ChEBI" id="CHEBI:16708"/>
        <dbReference type="ChEBI" id="CHEBI:43474"/>
        <dbReference type="ChEBI" id="CHEBI:57720"/>
        <dbReference type="EC" id="2.4.2.1"/>
    </reaction>
    <physiologicalReaction direction="left-to-right" evidence="9">
        <dbReference type="Rhea" id="RHEA:27643"/>
    </physiologicalReaction>
</comment>
<dbReference type="InterPro" id="IPR038371">
    <property type="entry name" value="Cu_polyphenol_OxRdtase_sf"/>
</dbReference>
<dbReference type="InterPro" id="IPR011324">
    <property type="entry name" value="Cytotoxic_necrot_fac-like_cat"/>
</dbReference>
<dbReference type="InterPro" id="IPR003730">
    <property type="entry name" value="Cu_polyphenol_OxRdtase"/>
</dbReference>
<dbReference type="GO" id="GO:0017061">
    <property type="term" value="F:S-methyl-5-thioadenosine phosphorylase activity"/>
    <property type="evidence" value="ECO:0007669"/>
    <property type="project" value="UniProtKB-EC"/>
</dbReference>
<evidence type="ECO:0000256" key="8">
    <source>
        <dbReference type="ARBA" id="ARBA00047989"/>
    </source>
</evidence>
<comment type="catalytic activity">
    <reaction evidence="10">
        <text>S-methyl-5'-thioadenosine + phosphate = 5-(methylsulfanyl)-alpha-D-ribose 1-phosphate + adenine</text>
        <dbReference type="Rhea" id="RHEA:11852"/>
        <dbReference type="ChEBI" id="CHEBI:16708"/>
        <dbReference type="ChEBI" id="CHEBI:17509"/>
        <dbReference type="ChEBI" id="CHEBI:43474"/>
        <dbReference type="ChEBI" id="CHEBI:58533"/>
        <dbReference type="EC" id="2.4.2.28"/>
    </reaction>
    <physiologicalReaction direction="left-to-right" evidence="10">
        <dbReference type="Rhea" id="RHEA:11853"/>
    </physiologicalReaction>
</comment>
<dbReference type="AlphaFoldDB" id="A0AB38A544"/>